<dbReference type="AlphaFoldDB" id="A0A1S2NTG8"/>
<protein>
    <submittedName>
        <fullName evidence="2">Uncharacterized protein</fullName>
    </submittedName>
</protein>
<dbReference type="RefSeq" id="WP_071369701.1">
    <property type="nucleotide sequence ID" value="NZ_MLYP01000125.1"/>
</dbReference>
<dbReference type="EMBL" id="MLYP01000125">
    <property type="protein sequence ID" value="OIJ84671.1"/>
    <property type="molecule type" value="Genomic_DNA"/>
</dbReference>
<feature type="transmembrane region" description="Helical" evidence="1">
    <location>
        <begin position="14"/>
        <end position="34"/>
    </location>
</feature>
<accession>A0A1S2NTG8</accession>
<reference evidence="2 3" key="1">
    <citation type="submission" date="2016-10" db="EMBL/GenBank/DDBJ databases">
        <title>Genome sequence of Streptomyces sp. MUSC 93.</title>
        <authorList>
            <person name="Lee L.-H."/>
            <person name="Ser H.-L."/>
            <person name="Law J.W.-F."/>
        </authorList>
    </citation>
    <scope>NUCLEOTIDE SEQUENCE [LARGE SCALE GENOMIC DNA]</scope>
    <source>
        <strain evidence="2 3">MUSC 93</strain>
    </source>
</reference>
<dbReference type="Proteomes" id="UP000179935">
    <property type="component" value="Unassembled WGS sequence"/>
</dbReference>
<evidence type="ECO:0000313" key="2">
    <source>
        <dbReference type="EMBL" id="OIJ84671.1"/>
    </source>
</evidence>
<evidence type="ECO:0000256" key="1">
    <source>
        <dbReference type="SAM" id="Phobius"/>
    </source>
</evidence>
<keyword evidence="3" id="KW-1185">Reference proteome</keyword>
<comment type="caution">
    <text evidence="2">The sequence shown here is derived from an EMBL/GenBank/DDBJ whole genome shotgun (WGS) entry which is preliminary data.</text>
</comment>
<evidence type="ECO:0000313" key="3">
    <source>
        <dbReference type="Proteomes" id="UP000179935"/>
    </source>
</evidence>
<dbReference type="OrthoDB" id="4250256at2"/>
<proteinExistence type="predicted"/>
<keyword evidence="1" id="KW-1133">Transmembrane helix</keyword>
<gene>
    <name evidence="2" type="ORF">BIV24_30480</name>
</gene>
<keyword evidence="1" id="KW-0472">Membrane</keyword>
<dbReference type="STRING" id="1428652.BIV24_30480"/>
<organism evidence="2 3">
    <name type="scientific">Streptomyces colonosanans</name>
    <dbReference type="NCBI Taxonomy" id="1428652"/>
    <lineage>
        <taxon>Bacteria</taxon>
        <taxon>Bacillati</taxon>
        <taxon>Actinomycetota</taxon>
        <taxon>Actinomycetes</taxon>
        <taxon>Kitasatosporales</taxon>
        <taxon>Streptomycetaceae</taxon>
        <taxon>Streptomyces</taxon>
    </lineage>
</organism>
<sequence length="154" mass="15449">MTTAEDRRSGASRVVLRCTRVAAIALVAVLAVLVHHETATPMTHVQPSSRMVEAIGMAGMDHGSAPPARSRSDAPALLSGATAPVAVGPDGPCSGMAMQHCSAAGVDTVKLVPPAGLAVGHTPAAPSRAAAGRDIPGTVSRAPPDLSLLSRLLL</sequence>
<name>A0A1S2NTG8_9ACTN</name>
<keyword evidence="1" id="KW-0812">Transmembrane</keyword>